<protein>
    <submittedName>
        <fullName evidence="8">C6 zinc finger domain protein</fullName>
    </submittedName>
</protein>
<evidence type="ECO:0000313" key="9">
    <source>
        <dbReference type="Proteomes" id="UP000248961"/>
    </source>
</evidence>
<keyword evidence="9" id="KW-1185">Reference proteome</keyword>
<dbReference type="STRING" id="1450537.A0A395I6Q5"/>
<keyword evidence="4" id="KW-0238">DNA-binding</keyword>
<dbReference type="GO" id="GO:0003677">
    <property type="term" value="F:DNA binding"/>
    <property type="evidence" value="ECO:0007669"/>
    <property type="project" value="UniProtKB-KW"/>
</dbReference>
<dbReference type="InterPro" id="IPR052360">
    <property type="entry name" value="Transcr_Regulatory_Proteins"/>
</dbReference>
<dbReference type="VEuPathDB" id="FungiDB:BO97DRAFT_403108"/>
<gene>
    <name evidence="8" type="ORF">BO97DRAFT_403108</name>
</gene>
<organism evidence="8 9">
    <name type="scientific">Aspergillus homomorphus (strain CBS 101889)</name>
    <dbReference type="NCBI Taxonomy" id="1450537"/>
    <lineage>
        <taxon>Eukaryota</taxon>
        <taxon>Fungi</taxon>
        <taxon>Dikarya</taxon>
        <taxon>Ascomycota</taxon>
        <taxon>Pezizomycotina</taxon>
        <taxon>Eurotiomycetes</taxon>
        <taxon>Eurotiomycetidae</taxon>
        <taxon>Eurotiales</taxon>
        <taxon>Aspergillaceae</taxon>
        <taxon>Aspergillus</taxon>
        <taxon>Aspergillus subgen. Circumdati</taxon>
    </lineage>
</organism>
<evidence type="ECO:0000313" key="8">
    <source>
        <dbReference type="EMBL" id="RAL15881.1"/>
    </source>
</evidence>
<evidence type="ECO:0000256" key="7">
    <source>
        <dbReference type="SAM" id="MobiDB-lite"/>
    </source>
</evidence>
<evidence type="ECO:0000256" key="6">
    <source>
        <dbReference type="ARBA" id="ARBA00023242"/>
    </source>
</evidence>
<dbReference type="PANTHER" id="PTHR36206">
    <property type="entry name" value="ASPERCRYPTIN BIOSYNTHESIS CLUSTER-SPECIFIC TRANSCRIPTION REGULATOR ATNN-RELATED"/>
    <property type="match status" value="1"/>
</dbReference>
<dbReference type="OrthoDB" id="3172332at2759"/>
<reference evidence="8 9" key="1">
    <citation type="submission" date="2018-02" db="EMBL/GenBank/DDBJ databases">
        <title>The genomes of Aspergillus section Nigri reveals drivers in fungal speciation.</title>
        <authorList>
            <consortium name="DOE Joint Genome Institute"/>
            <person name="Vesth T.C."/>
            <person name="Nybo J."/>
            <person name="Theobald S."/>
            <person name="Brandl J."/>
            <person name="Frisvad J.C."/>
            <person name="Nielsen K.F."/>
            <person name="Lyhne E.K."/>
            <person name="Kogle M.E."/>
            <person name="Kuo A."/>
            <person name="Riley R."/>
            <person name="Clum A."/>
            <person name="Nolan M."/>
            <person name="Lipzen A."/>
            <person name="Salamov A."/>
            <person name="Henrissat B."/>
            <person name="Wiebenga A."/>
            <person name="De vries R.P."/>
            <person name="Grigoriev I.V."/>
            <person name="Mortensen U.H."/>
            <person name="Andersen M.R."/>
            <person name="Baker S.E."/>
        </authorList>
    </citation>
    <scope>NUCLEOTIDE SEQUENCE [LARGE SCALE GENOMIC DNA]</scope>
    <source>
        <strain evidence="8 9">CBS 101889</strain>
    </source>
</reference>
<dbReference type="GeneID" id="37198952"/>
<keyword evidence="1" id="KW-0479">Metal-binding</keyword>
<accession>A0A395I6Q5</accession>
<proteinExistence type="predicted"/>
<evidence type="ECO:0000256" key="4">
    <source>
        <dbReference type="ARBA" id="ARBA00023125"/>
    </source>
</evidence>
<dbReference type="Pfam" id="PF11951">
    <property type="entry name" value="Fungal_trans_2"/>
    <property type="match status" value="1"/>
</dbReference>
<keyword evidence="3" id="KW-0805">Transcription regulation</keyword>
<dbReference type="EMBL" id="KZ824270">
    <property type="protein sequence ID" value="RAL15881.1"/>
    <property type="molecule type" value="Genomic_DNA"/>
</dbReference>
<dbReference type="Proteomes" id="UP000248961">
    <property type="component" value="Unassembled WGS sequence"/>
</dbReference>
<sequence length="539" mass="60582">MVAKTNPGGPGNTALVPRRRSGGKRSATGCRQITRIRHKKCDEAPGGACYNCTSTGRRCDGYDLSRLPRASKNRTLDLSETKLVPGLTVGLHRMMNRDEQRCFAYFQYRTMPAMVGFFDSSLWQKLILQISHDDAAVYHAVVALSAFHQDSERQGMPLPKEDLGNTWHRFALEQSARSFALLSTRRASHDPRLREVTLLCCLVFVLLEWLRGQYDKAFEHLRSGVQILKELGVTLTEDDLSSTRAVPIDHCLVTQFAYLDTQSIQFGEQNSLVGDRSGPGPDQPHLIDTDTLTLQSIPDARQALNHILGPVMNLSNFAQALSPEQIAARYESLYLEQCKLCAEVDRFSRAFDHFRRAKHAELSAKEQRGADLIRLHQATASLLLETCFLNGNDPRLDVYSADFERILALVDGVIDAFPDRPSVCLDMGVIPPLFFVATGCSSYRLRRRAIQALRAWPHREGPWDSNLAARVATESMEVEAMLRASASPLPLAKDAYSLGGDIFSLRGIFVSVSEDQSHTRMSYYVGDEWIERWFRRDQT</sequence>
<evidence type="ECO:0000256" key="5">
    <source>
        <dbReference type="ARBA" id="ARBA00023163"/>
    </source>
</evidence>
<dbReference type="RefSeq" id="XP_025555035.1">
    <property type="nucleotide sequence ID" value="XM_025694663.1"/>
</dbReference>
<keyword evidence="6" id="KW-0539">Nucleus</keyword>
<evidence type="ECO:0000256" key="1">
    <source>
        <dbReference type="ARBA" id="ARBA00022723"/>
    </source>
</evidence>
<dbReference type="AlphaFoldDB" id="A0A395I6Q5"/>
<evidence type="ECO:0000256" key="3">
    <source>
        <dbReference type="ARBA" id="ARBA00023015"/>
    </source>
</evidence>
<dbReference type="PANTHER" id="PTHR36206:SF16">
    <property type="entry name" value="TRANSCRIPTION FACTOR DOMAIN-CONTAINING PROTEIN-RELATED"/>
    <property type="match status" value="1"/>
</dbReference>
<evidence type="ECO:0000256" key="2">
    <source>
        <dbReference type="ARBA" id="ARBA00022833"/>
    </source>
</evidence>
<dbReference type="InterPro" id="IPR021858">
    <property type="entry name" value="Fun_TF"/>
</dbReference>
<name>A0A395I6Q5_ASPHC</name>
<dbReference type="GO" id="GO:0046872">
    <property type="term" value="F:metal ion binding"/>
    <property type="evidence" value="ECO:0007669"/>
    <property type="project" value="UniProtKB-KW"/>
</dbReference>
<keyword evidence="5" id="KW-0804">Transcription</keyword>
<keyword evidence="2" id="KW-0862">Zinc</keyword>
<feature type="region of interest" description="Disordered" evidence="7">
    <location>
        <begin position="1"/>
        <end position="28"/>
    </location>
</feature>